<dbReference type="Gene3D" id="3.90.1580.10">
    <property type="entry name" value="paralog of FGE (formylglycine-generating enzyme)"/>
    <property type="match status" value="2"/>
</dbReference>
<dbReference type="GO" id="GO:0004197">
    <property type="term" value="F:cysteine-type endopeptidase activity"/>
    <property type="evidence" value="ECO:0007669"/>
    <property type="project" value="InterPro"/>
</dbReference>
<keyword evidence="3" id="KW-1185">Reference proteome</keyword>
<dbReference type="SUPFAM" id="SSF52129">
    <property type="entry name" value="Caspase-like"/>
    <property type="match status" value="1"/>
</dbReference>
<dbReference type="InterPro" id="IPR001309">
    <property type="entry name" value="Pept_C14_p20"/>
</dbReference>
<sequence>MGTQAVAEVAETFDVLNLLQKTKLSASSATKNPRVHATPFQSEHTAAFVSESRRRETFRFDKRTRVGQDWVHRSTAMNSYDQKQSVFTPMTTMPQKLRAIFLFAAVPVALLSIESEVNSVLAQTSPREFSGRRVAIVMGNSAYQANKLKNPVNDAVAIAKVLKKLKFEVKILTDLTKRQMIDGLSETTKSLEANDLCVVYYAGHGMQVGGENYLVPLNAKVEDAADAEYECLSLQRVMAKLDGSECSYKVVILDCCRNNPFRAFFRAATVQGLNHVASQPDGTIITFSTKPGAVASDGSGNNSPYTMSLVETLEDRPAEGLEVIEAFRTTARKVKSETGQRPYIRFDGAMDRLFLTQPTAISEAATTFDHSKPESLLEKLRMRFVKVPAGTFQMGSEQSLESLHEDFPGETYEEFHEYSFPRHRVSISKPFEISAFEVTVGQFRAFVEATGYETESKRGVEAQSSLPVPIMQNMHWDSSRHFNVTDKYPVTFVTWGDAQAFCKWLSVRLKRKVRLPTQAEWEYACRAGTQTRFSFGDDPDAITHFANVPGQEEIGKFALEYKSDGGMVKDIVWCSAPEMTIFGGGESGLVCEPKRGIAKEKTDAPTLILNNSNRSVTVNNRLIGVGKSDVVRPVIDKTPPTVYLTFGNQQNGDTVSGYPGELLNFHQEQQQWRLSKTELVAPSLSESDKLRIRNSSSTDFFEIVSQGNTTRVNPGQTLNIRGRKQAYWSDSEDGYPNQLAPVGQFEPNAFGLYDMHGNVWEWCQDGFDLDYTKQVAVDPKGSRFSEFYAIRGGCYI</sequence>
<dbReference type="InterPro" id="IPR011600">
    <property type="entry name" value="Pept_C14_caspase"/>
</dbReference>
<reference evidence="2 3" key="1">
    <citation type="journal article" date="2016" name="Front. Microbiol.">
        <title>Fuerstia marisgermanicae gen. nov., sp. nov., an Unusual Member of the Phylum Planctomycetes from the German Wadden Sea.</title>
        <authorList>
            <person name="Kohn T."/>
            <person name="Heuer A."/>
            <person name="Jogler M."/>
            <person name="Vollmers J."/>
            <person name="Boedeker C."/>
            <person name="Bunk B."/>
            <person name="Rast P."/>
            <person name="Borchert D."/>
            <person name="Glockner I."/>
            <person name="Freese H.M."/>
            <person name="Klenk H.P."/>
            <person name="Overmann J."/>
            <person name="Kaster A.K."/>
            <person name="Rohde M."/>
            <person name="Wiegand S."/>
            <person name="Jogler C."/>
        </authorList>
    </citation>
    <scope>NUCLEOTIDE SEQUENCE [LARGE SCALE GENOMIC DNA]</scope>
    <source>
        <strain evidence="2 3">NH11</strain>
    </source>
</reference>
<dbReference type="InterPro" id="IPR029030">
    <property type="entry name" value="Caspase-like_dom_sf"/>
</dbReference>
<feature type="domain" description="Caspase family p20" evidence="1">
    <location>
        <begin position="131"/>
        <end position="260"/>
    </location>
</feature>
<accession>A0A1P8WGQ4</accession>
<dbReference type="STRING" id="1891926.Fuma_02873"/>
<dbReference type="GO" id="GO:0120147">
    <property type="term" value="F:formylglycine-generating oxidase activity"/>
    <property type="evidence" value="ECO:0007669"/>
    <property type="project" value="TreeGrafter"/>
</dbReference>
<protein>
    <submittedName>
        <fullName evidence="2">Serine/threonine-protein kinase pkn1</fullName>
        <ecNumber evidence="2">2.7.11.1</ecNumber>
    </submittedName>
</protein>
<keyword evidence="2" id="KW-0418">Kinase</keyword>
<dbReference type="PANTHER" id="PTHR23150:SF19">
    <property type="entry name" value="FORMYLGLYCINE-GENERATING ENZYME"/>
    <property type="match status" value="1"/>
</dbReference>
<evidence type="ECO:0000259" key="1">
    <source>
        <dbReference type="PROSITE" id="PS50208"/>
    </source>
</evidence>
<name>A0A1P8WGQ4_9PLAN</name>
<dbReference type="InterPro" id="IPR051043">
    <property type="entry name" value="Sulfatase_Mod_Factor_Kinase"/>
</dbReference>
<dbReference type="Proteomes" id="UP000187735">
    <property type="component" value="Chromosome"/>
</dbReference>
<evidence type="ECO:0000313" key="3">
    <source>
        <dbReference type="Proteomes" id="UP000187735"/>
    </source>
</evidence>
<dbReference type="InterPro" id="IPR042095">
    <property type="entry name" value="SUMF_sf"/>
</dbReference>
<organism evidence="2 3">
    <name type="scientific">Fuerstiella marisgermanici</name>
    <dbReference type="NCBI Taxonomy" id="1891926"/>
    <lineage>
        <taxon>Bacteria</taxon>
        <taxon>Pseudomonadati</taxon>
        <taxon>Planctomycetota</taxon>
        <taxon>Planctomycetia</taxon>
        <taxon>Planctomycetales</taxon>
        <taxon>Planctomycetaceae</taxon>
        <taxon>Fuerstiella</taxon>
    </lineage>
</organism>
<dbReference type="KEGG" id="fmr:Fuma_02873"/>
<dbReference type="Gene3D" id="3.40.50.1460">
    <property type="match status" value="1"/>
</dbReference>
<dbReference type="GO" id="GO:0004674">
    <property type="term" value="F:protein serine/threonine kinase activity"/>
    <property type="evidence" value="ECO:0007669"/>
    <property type="project" value="UniProtKB-EC"/>
</dbReference>
<dbReference type="GO" id="GO:0006508">
    <property type="term" value="P:proteolysis"/>
    <property type="evidence" value="ECO:0007669"/>
    <property type="project" value="InterPro"/>
</dbReference>
<dbReference type="InterPro" id="IPR016187">
    <property type="entry name" value="CTDL_fold"/>
</dbReference>
<dbReference type="Pfam" id="PF03781">
    <property type="entry name" value="FGE-sulfatase"/>
    <property type="match status" value="2"/>
</dbReference>
<dbReference type="Pfam" id="PF00656">
    <property type="entry name" value="Peptidase_C14"/>
    <property type="match status" value="1"/>
</dbReference>
<dbReference type="InterPro" id="IPR005532">
    <property type="entry name" value="SUMF_dom"/>
</dbReference>
<dbReference type="EC" id="2.7.11.1" evidence="2"/>
<dbReference type="PANTHER" id="PTHR23150">
    <property type="entry name" value="SULFATASE MODIFYING FACTOR 1, 2"/>
    <property type="match status" value="1"/>
</dbReference>
<dbReference type="EMBL" id="CP017641">
    <property type="protein sequence ID" value="APZ93256.1"/>
    <property type="molecule type" value="Genomic_DNA"/>
</dbReference>
<keyword evidence="2" id="KW-0808">Transferase</keyword>
<proteinExistence type="predicted"/>
<gene>
    <name evidence="2" type="primary">pkn1_3</name>
    <name evidence="2" type="ORF">Fuma_02873</name>
</gene>
<dbReference type="PROSITE" id="PS50208">
    <property type="entry name" value="CASPASE_P20"/>
    <property type="match status" value="1"/>
</dbReference>
<evidence type="ECO:0000313" key="2">
    <source>
        <dbReference type="EMBL" id="APZ93256.1"/>
    </source>
</evidence>
<dbReference type="AlphaFoldDB" id="A0A1P8WGQ4"/>
<dbReference type="SUPFAM" id="SSF56436">
    <property type="entry name" value="C-type lectin-like"/>
    <property type="match status" value="2"/>
</dbReference>